<accession>A0A5B7HQA5</accession>
<evidence type="ECO:0000313" key="1">
    <source>
        <dbReference type="EMBL" id="MPC71865.1"/>
    </source>
</evidence>
<evidence type="ECO:0000313" key="2">
    <source>
        <dbReference type="Proteomes" id="UP000324222"/>
    </source>
</evidence>
<dbReference type="Proteomes" id="UP000324222">
    <property type="component" value="Unassembled WGS sequence"/>
</dbReference>
<sequence>MLTFSVNEGVFDKLKNRLGMISGRISPLLYDQHAETGL</sequence>
<dbReference type="AlphaFoldDB" id="A0A5B7HQA5"/>
<reference evidence="1 2" key="1">
    <citation type="submission" date="2019-05" db="EMBL/GenBank/DDBJ databases">
        <title>Another draft genome of Portunus trituberculatus and its Hox gene families provides insights of decapod evolution.</title>
        <authorList>
            <person name="Jeong J.-H."/>
            <person name="Song I."/>
            <person name="Kim S."/>
            <person name="Choi T."/>
            <person name="Kim D."/>
            <person name="Ryu S."/>
            <person name="Kim W."/>
        </authorList>
    </citation>
    <scope>NUCLEOTIDE SEQUENCE [LARGE SCALE GENOMIC DNA]</scope>
    <source>
        <tissue evidence="1">Muscle</tissue>
    </source>
</reference>
<name>A0A5B7HQA5_PORTR</name>
<keyword evidence="2" id="KW-1185">Reference proteome</keyword>
<comment type="caution">
    <text evidence="1">The sequence shown here is derived from an EMBL/GenBank/DDBJ whole genome shotgun (WGS) entry which is preliminary data.</text>
</comment>
<organism evidence="1 2">
    <name type="scientific">Portunus trituberculatus</name>
    <name type="common">Swimming crab</name>
    <name type="synonym">Neptunus trituberculatus</name>
    <dbReference type="NCBI Taxonomy" id="210409"/>
    <lineage>
        <taxon>Eukaryota</taxon>
        <taxon>Metazoa</taxon>
        <taxon>Ecdysozoa</taxon>
        <taxon>Arthropoda</taxon>
        <taxon>Crustacea</taxon>
        <taxon>Multicrustacea</taxon>
        <taxon>Malacostraca</taxon>
        <taxon>Eumalacostraca</taxon>
        <taxon>Eucarida</taxon>
        <taxon>Decapoda</taxon>
        <taxon>Pleocyemata</taxon>
        <taxon>Brachyura</taxon>
        <taxon>Eubrachyura</taxon>
        <taxon>Portunoidea</taxon>
        <taxon>Portunidae</taxon>
        <taxon>Portuninae</taxon>
        <taxon>Portunus</taxon>
    </lineage>
</organism>
<gene>
    <name evidence="1" type="ORF">E2C01_066155</name>
</gene>
<dbReference type="EMBL" id="VSRR010033696">
    <property type="protein sequence ID" value="MPC71865.1"/>
    <property type="molecule type" value="Genomic_DNA"/>
</dbReference>
<protein>
    <submittedName>
        <fullName evidence="1">Uncharacterized protein</fullName>
    </submittedName>
</protein>
<proteinExistence type="predicted"/>